<name>A0A2J6RBM8_HYAVF</name>
<organism evidence="2 3">
    <name type="scientific">Hyaloscypha variabilis (strain UAMH 11265 / GT02V1 / F)</name>
    <name type="common">Meliniomyces variabilis</name>
    <dbReference type="NCBI Taxonomy" id="1149755"/>
    <lineage>
        <taxon>Eukaryota</taxon>
        <taxon>Fungi</taxon>
        <taxon>Dikarya</taxon>
        <taxon>Ascomycota</taxon>
        <taxon>Pezizomycotina</taxon>
        <taxon>Leotiomycetes</taxon>
        <taxon>Helotiales</taxon>
        <taxon>Hyaloscyphaceae</taxon>
        <taxon>Hyaloscypha</taxon>
        <taxon>Hyaloscypha variabilis</taxon>
    </lineage>
</organism>
<dbReference type="SUPFAM" id="SSF103247">
    <property type="entry name" value="TT1751-like"/>
    <property type="match status" value="1"/>
</dbReference>
<evidence type="ECO:0000259" key="1">
    <source>
        <dbReference type="Pfam" id="PF03625"/>
    </source>
</evidence>
<dbReference type="EMBL" id="KZ613951">
    <property type="protein sequence ID" value="PMD35907.1"/>
    <property type="molecule type" value="Genomic_DNA"/>
</dbReference>
<dbReference type="CDD" id="cd14797">
    <property type="entry name" value="DUF302"/>
    <property type="match status" value="1"/>
</dbReference>
<accession>A0A2J6RBM8</accession>
<evidence type="ECO:0000313" key="3">
    <source>
        <dbReference type="Proteomes" id="UP000235786"/>
    </source>
</evidence>
<evidence type="ECO:0000313" key="2">
    <source>
        <dbReference type="EMBL" id="PMD35907.1"/>
    </source>
</evidence>
<dbReference type="OrthoDB" id="5190258at2759"/>
<proteinExistence type="predicted"/>
<dbReference type="AlphaFoldDB" id="A0A2J6RBM8"/>
<dbReference type="Proteomes" id="UP000235786">
    <property type="component" value="Unassembled WGS sequence"/>
</dbReference>
<feature type="domain" description="DUF302" evidence="1">
    <location>
        <begin position="99"/>
        <end position="146"/>
    </location>
</feature>
<dbReference type="Pfam" id="PF03625">
    <property type="entry name" value="DUF302"/>
    <property type="match status" value="1"/>
</dbReference>
<gene>
    <name evidence="2" type="ORF">L207DRAFT_434650</name>
</gene>
<sequence length="179" mass="19462">MSQAPSISSQSFEGTRITVDSSKPFDEVVSALYLSIGSASDIGKWMDVTKNIKLYSDEARDEFTSSTKKAIGPHGFMIFQEFNHGAWIPLFGVGGGLKMKRIILGNPLIAITMLKRELTTGLFVPVEILVIEKETNGGTKVVYTLPSCLIAGLNKDEELLKAVKVLDGKLEALARDILA</sequence>
<dbReference type="InterPro" id="IPR005180">
    <property type="entry name" value="DUF302"/>
</dbReference>
<dbReference type="Gene3D" id="3.30.310.70">
    <property type="entry name" value="TT1751-like domain"/>
    <property type="match status" value="1"/>
</dbReference>
<keyword evidence="3" id="KW-1185">Reference proteome</keyword>
<reference evidence="2 3" key="1">
    <citation type="submission" date="2016-04" db="EMBL/GenBank/DDBJ databases">
        <title>A degradative enzymes factory behind the ericoid mycorrhizal symbiosis.</title>
        <authorList>
            <consortium name="DOE Joint Genome Institute"/>
            <person name="Martino E."/>
            <person name="Morin E."/>
            <person name="Grelet G."/>
            <person name="Kuo A."/>
            <person name="Kohler A."/>
            <person name="Daghino S."/>
            <person name="Barry K."/>
            <person name="Choi C."/>
            <person name="Cichocki N."/>
            <person name="Clum A."/>
            <person name="Copeland A."/>
            <person name="Hainaut M."/>
            <person name="Haridas S."/>
            <person name="Labutti K."/>
            <person name="Lindquist E."/>
            <person name="Lipzen A."/>
            <person name="Khouja H.-R."/>
            <person name="Murat C."/>
            <person name="Ohm R."/>
            <person name="Olson A."/>
            <person name="Spatafora J."/>
            <person name="Veneault-Fourrey C."/>
            <person name="Henrissat B."/>
            <person name="Grigoriev I."/>
            <person name="Martin F."/>
            <person name="Perotto S."/>
        </authorList>
    </citation>
    <scope>NUCLEOTIDE SEQUENCE [LARGE SCALE GENOMIC DNA]</scope>
    <source>
        <strain evidence="2 3">F</strain>
    </source>
</reference>
<dbReference type="InterPro" id="IPR035923">
    <property type="entry name" value="TT1751-like_sf"/>
</dbReference>
<protein>
    <submittedName>
        <fullName evidence="2">TT1751-like protein</fullName>
    </submittedName>
</protein>